<dbReference type="Proteomes" id="UP000184731">
    <property type="component" value="Chromosome"/>
</dbReference>
<dbReference type="KEGG" id="saqi:AXG55_12715"/>
<organism evidence="1 2">
    <name type="scientific">Silvanigrella aquatica</name>
    <dbReference type="NCBI Taxonomy" id="1915309"/>
    <lineage>
        <taxon>Bacteria</taxon>
        <taxon>Pseudomonadati</taxon>
        <taxon>Bdellovibrionota</taxon>
        <taxon>Oligoflexia</taxon>
        <taxon>Silvanigrellales</taxon>
        <taxon>Silvanigrellaceae</taxon>
        <taxon>Silvanigrella</taxon>
    </lineage>
</organism>
<dbReference type="RefSeq" id="WP_148698472.1">
    <property type="nucleotide sequence ID" value="NZ_CP017834.1"/>
</dbReference>
<dbReference type="STRING" id="1915309.AXG55_12715"/>
<proteinExistence type="predicted"/>
<protein>
    <submittedName>
        <fullName evidence="1">Uncharacterized protein</fullName>
    </submittedName>
</protein>
<accession>A0A1L4D3D6</accession>
<gene>
    <name evidence="1" type="ORF">AXG55_12715</name>
</gene>
<dbReference type="EMBL" id="CP017834">
    <property type="protein sequence ID" value="APJ04716.1"/>
    <property type="molecule type" value="Genomic_DNA"/>
</dbReference>
<evidence type="ECO:0000313" key="1">
    <source>
        <dbReference type="EMBL" id="APJ04716.1"/>
    </source>
</evidence>
<reference evidence="1 2" key="1">
    <citation type="submission" date="2016-10" db="EMBL/GenBank/DDBJ databases">
        <title>Silvanigrella aquatica sp. nov., isolated from a freshwater lake located in the Black Forest, Germany, description of Silvanigrellaceae fam. nov., Silvanigrellales ord. nov., reclassification of the order Bdellovibrionales in the class Oligoflexia, reclassification of the families Bacteriovoracaceae and Halobacteriovoraceae in the new order Bacteriovoracales ord. nov., and reclassification of the family Pseudobacteriovoracaceae in the order Oligoflexiales.</title>
        <authorList>
            <person name="Hahn M.W."/>
            <person name="Schmidt J."/>
            <person name="Koll U."/>
            <person name="Rohde M."/>
            <person name="Verbag S."/>
            <person name="Pitt A."/>
            <person name="Nakai R."/>
            <person name="Naganuma T."/>
            <person name="Lang E."/>
        </authorList>
    </citation>
    <scope>NUCLEOTIDE SEQUENCE [LARGE SCALE GENOMIC DNA]</scope>
    <source>
        <strain evidence="1 2">MWH-Nonnen-W8red</strain>
    </source>
</reference>
<dbReference type="AlphaFoldDB" id="A0A1L4D3D6"/>
<dbReference type="OrthoDB" id="5294017at2"/>
<evidence type="ECO:0000313" key="2">
    <source>
        <dbReference type="Proteomes" id="UP000184731"/>
    </source>
</evidence>
<keyword evidence="2" id="KW-1185">Reference proteome</keyword>
<sequence length="181" mass="21408">MEPFIANNIAHKMNKMLLILSSNCESQIKIKQLKEESSQIDYFLSFPLEAREVMANYLGISLKTLHRIYENPIKILDDYKVVMKLGNFFDKSYPEMINLFFSVQQQQLNIDNSNSAFLNEIHLIDKELSVESRRELVRLLVLLRKMKISIHGFSLITRQMIYKKCFLEENLNRIKNLIDKF</sequence>
<name>A0A1L4D3D6_9BACT</name>